<evidence type="ECO:0000313" key="2">
    <source>
        <dbReference type="EMBL" id="KAL2054393.1"/>
    </source>
</evidence>
<sequence length="101" mass="10723">MPLPSSSVHTIQLIPRSTTSNKSTSSPTSNLASPTLTTALAFLMLGTSSDSDTTYNWLRGQAPCTGTPLNPIYSIQFTVPGGGANFDYQGYNNHVPYNLPA</sequence>
<reference evidence="2 3" key="1">
    <citation type="submission" date="2024-09" db="EMBL/GenBank/DDBJ databases">
        <title>Rethinking Asexuality: The Enigmatic Case of Functional Sexual Genes in Lepraria (Stereocaulaceae).</title>
        <authorList>
            <person name="Doellman M."/>
            <person name="Sun Y."/>
            <person name="Barcenas-Pena A."/>
            <person name="Lumbsch H.T."/>
            <person name="Grewe F."/>
        </authorList>
    </citation>
    <scope>NUCLEOTIDE SEQUENCE [LARGE SCALE GENOMIC DNA]</scope>
    <source>
        <strain evidence="2 3">Grewe 0041</strain>
    </source>
</reference>
<evidence type="ECO:0008006" key="4">
    <source>
        <dbReference type="Google" id="ProtNLM"/>
    </source>
</evidence>
<feature type="compositionally biased region" description="Polar residues" evidence="1">
    <location>
        <begin position="1"/>
        <end position="10"/>
    </location>
</feature>
<evidence type="ECO:0000256" key="1">
    <source>
        <dbReference type="SAM" id="MobiDB-lite"/>
    </source>
</evidence>
<protein>
    <recommendedName>
        <fullName evidence="4">Ig-like domain-containing protein</fullName>
    </recommendedName>
</protein>
<feature type="region of interest" description="Disordered" evidence="1">
    <location>
        <begin position="1"/>
        <end position="32"/>
    </location>
</feature>
<accession>A0ABR4BAE9</accession>
<dbReference type="EMBL" id="JBHFEH010000015">
    <property type="protein sequence ID" value="KAL2054393.1"/>
    <property type="molecule type" value="Genomic_DNA"/>
</dbReference>
<dbReference type="Proteomes" id="UP001590951">
    <property type="component" value="Unassembled WGS sequence"/>
</dbReference>
<proteinExistence type="predicted"/>
<name>A0ABR4BAE9_9LECA</name>
<keyword evidence="3" id="KW-1185">Reference proteome</keyword>
<feature type="compositionally biased region" description="Low complexity" evidence="1">
    <location>
        <begin position="17"/>
        <end position="29"/>
    </location>
</feature>
<comment type="caution">
    <text evidence="2">The sequence shown here is derived from an EMBL/GenBank/DDBJ whole genome shotgun (WGS) entry which is preliminary data.</text>
</comment>
<gene>
    <name evidence="2" type="ORF">ABVK25_005141</name>
</gene>
<evidence type="ECO:0000313" key="3">
    <source>
        <dbReference type="Proteomes" id="UP001590951"/>
    </source>
</evidence>
<organism evidence="2 3">
    <name type="scientific">Lepraria finkii</name>
    <dbReference type="NCBI Taxonomy" id="1340010"/>
    <lineage>
        <taxon>Eukaryota</taxon>
        <taxon>Fungi</taxon>
        <taxon>Dikarya</taxon>
        <taxon>Ascomycota</taxon>
        <taxon>Pezizomycotina</taxon>
        <taxon>Lecanoromycetes</taxon>
        <taxon>OSLEUM clade</taxon>
        <taxon>Lecanoromycetidae</taxon>
        <taxon>Lecanorales</taxon>
        <taxon>Lecanorineae</taxon>
        <taxon>Stereocaulaceae</taxon>
        <taxon>Lepraria</taxon>
    </lineage>
</organism>